<comment type="catalytic activity">
    <reaction evidence="8 9">
        <text>L-lysyl-[protein] + acetyl-CoA = N(6)-acetyl-L-lysyl-[protein] + CoA + H(+)</text>
        <dbReference type="Rhea" id="RHEA:45948"/>
        <dbReference type="Rhea" id="RHEA-COMP:9752"/>
        <dbReference type="Rhea" id="RHEA-COMP:10731"/>
        <dbReference type="ChEBI" id="CHEBI:15378"/>
        <dbReference type="ChEBI" id="CHEBI:29969"/>
        <dbReference type="ChEBI" id="CHEBI:57287"/>
        <dbReference type="ChEBI" id="CHEBI:57288"/>
        <dbReference type="ChEBI" id="CHEBI:61930"/>
        <dbReference type="EC" id="2.3.1.48"/>
    </reaction>
</comment>
<keyword evidence="7 9" id="KW-0012">Acyltransferase</keyword>
<feature type="region of interest" description="Interaction with histone H4 N-terminus" evidence="11">
    <location>
        <begin position="209"/>
        <end position="211"/>
    </location>
</feature>
<dbReference type="Proteomes" id="UP001172101">
    <property type="component" value="Unassembled WGS sequence"/>
</dbReference>
<evidence type="ECO:0000256" key="2">
    <source>
        <dbReference type="ARBA" id="ARBA00010543"/>
    </source>
</evidence>
<feature type="site" description="Interaction with histone H4 N-terminus" evidence="12">
    <location>
        <position position="180"/>
    </location>
</feature>
<dbReference type="GeneID" id="85318046"/>
<evidence type="ECO:0000259" key="13">
    <source>
        <dbReference type="Pfam" id="PF10394"/>
    </source>
</evidence>
<evidence type="ECO:0000256" key="9">
    <source>
        <dbReference type="PIRNR" id="PIRNR038084"/>
    </source>
</evidence>
<evidence type="ECO:0000256" key="12">
    <source>
        <dbReference type="PIRSR" id="PIRSR038084-3"/>
    </source>
</evidence>
<dbReference type="EMBL" id="JAUIRO010000006">
    <property type="protein sequence ID" value="KAK0709101.1"/>
    <property type="molecule type" value="Genomic_DNA"/>
</dbReference>
<dbReference type="GO" id="GO:0005634">
    <property type="term" value="C:nucleus"/>
    <property type="evidence" value="ECO:0007669"/>
    <property type="project" value="UniProtKB-SubCell"/>
</dbReference>
<evidence type="ECO:0000256" key="7">
    <source>
        <dbReference type="ARBA" id="ARBA00023315"/>
    </source>
</evidence>
<gene>
    <name evidence="14" type="ORF">B0T26DRAFT_394242</name>
</gene>
<dbReference type="GO" id="GO:0031509">
    <property type="term" value="P:subtelomeric heterochromatin formation"/>
    <property type="evidence" value="ECO:0007669"/>
    <property type="project" value="InterPro"/>
</dbReference>
<evidence type="ECO:0000256" key="10">
    <source>
        <dbReference type="PIRSR" id="PIRSR038084-1"/>
    </source>
</evidence>
<keyword evidence="5 9" id="KW-0808">Transferase</keyword>
<dbReference type="Pfam" id="PF21184">
    <property type="entry name" value="HAT1_C_fung"/>
    <property type="match status" value="1"/>
</dbReference>
<proteinExistence type="inferred from homology"/>
<dbReference type="Pfam" id="PF10394">
    <property type="entry name" value="Hat1_N"/>
    <property type="match status" value="1"/>
</dbReference>
<dbReference type="GO" id="GO:0004402">
    <property type="term" value="F:histone acetyltransferase activity"/>
    <property type="evidence" value="ECO:0007669"/>
    <property type="project" value="UniProtKB-UniRule"/>
</dbReference>
<evidence type="ECO:0000256" key="4">
    <source>
        <dbReference type="ARBA" id="ARBA00021268"/>
    </source>
</evidence>
<dbReference type="InterPro" id="IPR013523">
    <property type="entry name" value="Hist_AcTrfase_HAT1_C"/>
</dbReference>
<dbReference type="InterPro" id="IPR037113">
    <property type="entry name" value="Hat1_N_sf"/>
</dbReference>
<dbReference type="GO" id="GO:0042393">
    <property type="term" value="F:histone binding"/>
    <property type="evidence" value="ECO:0007669"/>
    <property type="project" value="InterPro"/>
</dbReference>
<dbReference type="InterPro" id="IPR019467">
    <property type="entry name" value="Hat1_N"/>
</dbReference>
<dbReference type="FunFam" id="1.10.10.390:FF:000004">
    <property type="entry name" value="Histone acetyltransferase type B catalytic subunit"/>
    <property type="match status" value="1"/>
</dbReference>
<comment type="subunit">
    <text evidence="9">Component of the HAT-B complex composed of at least HAT1 and HAT2. The HAT-B complex binds to histone H4 tail.</text>
</comment>
<evidence type="ECO:0000256" key="5">
    <source>
        <dbReference type="ARBA" id="ARBA00022679"/>
    </source>
</evidence>
<sequence>MSADAWTANANETLSISLVAPATGDMSGLKTIATFNPRFTYPVFGDDEAIFGYQNLKIDLRYGASDMRPNLAISYSKKFKAIGETKAADIEEALRDFLPEVAFQKQRDFDTAVKRLRDNWTPPGELVTTFASRAATYEVWKSNLADQAVKQLVSRIQILVPLFIEGGTAIDVDDPDADRWTVFFLYQKAPVVGKPGAFSYLFAGYSTVYRFFLFRPLTPPASPSEKDATQHKAEEELALGKDDFDLLQLPCRTRISQFLVIPPFQHKGLGPQLYSIIYQEYLKHPQTLEITVEDPNEAFDDMRDVADLRFLRQTLEFSALHINTSIVVPKHGPAPANIVDKDASEAVRRKYKIAPRQFYRVLEMHLMSKLSDAVRPGIFPEKSTARATKQDEHRYKLWRLMVKKRLYIHNKDELGQIEVPERIEKLNETVSGVEFDFARLVAKAEAQPEASAVSNGKRKIGNLDTSMNGGTGMGVSVGM</sequence>
<dbReference type="AlphaFoldDB" id="A0AA40DPX0"/>
<dbReference type="EC" id="2.3.1.48" evidence="3 9"/>
<evidence type="ECO:0000256" key="8">
    <source>
        <dbReference type="ARBA" id="ARBA00048017"/>
    </source>
</evidence>
<feature type="active site" description="Proton donor/acceptor" evidence="10">
    <location>
        <position position="293"/>
    </location>
</feature>
<keyword evidence="15" id="KW-1185">Reference proteome</keyword>
<organism evidence="14 15">
    <name type="scientific">Lasiosphaeria miniovina</name>
    <dbReference type="NCBI Taxonomy" id="1954250"/>
    <lineage>
        <taxon>Eukaryota</taxon>
        <taxon>Fungi</taxon>
        <taxon>Dikarya</taxon>
        <taxon>Ascomycota</taxon>
        <taxon>Pezizomycotina</taxon>
        <taxon>Sordariomycetes</taxon>
        <taxon>Sordariomycetidae</taxon>
        <taxon>Sordariales</taxon>
        <taxon>Lasiosphaeriaceae</taxon>
        <taxon>Lasiosphaeria</taxon>
    </lineage>
</organism>
<keyword evidence="6 9" id="KW-0539">Nucleus</keyword>
<reference evidence="14" key="1">
    <citation type="submission" date="2023-06" db="EMBL/GenBank/DDBJ databases">
        <title>Genome-scale phylogeny and comparative genomics of the fungal order Sordariales.</title>
        <authorList>
            <consortium name="Lawrence Berkeley National Laboratory"/>
            <person name="Hensen N."/>
            <person name="Bonometti L."/>
            <person name="Westerberg I."/>
            <person name="Brannstrom I.O."/>
            <person name="Guillou S."/>
            <person name="Cros-Aarteil S."/>
            <person name="Calhoun S."/>
            <person name="Haridas S."/>
            <person name="Kuo A."/>
            <person name="Mondo S."/>
            <person name="Pangilinan J."/>
            <person name="Riley R."/>
            <person name="LaButti K."/>
            <person name="Andreopoulos B."/>
            <person name="Lipzen A."/>
            <person name="Chen C."/>
            <person name="Yanf M."/>
            <person name="Daum C."/>
            <person name="Ng V."/>
            <person name="Clum A."/>
            <person name="Steindorff A."/>
            <person name="Ohm R."/>
            <person name="Martin F."/>
            <person name="Silar P."/>
            <person name="Natvig D."/>
            <person name="Lalanne C."/>
            <person name="Gautier V."/>
            <person name="Ament-velasquez S.L."/>
            <person name="Kruys A."/>
            <person name="Hutchinson M.I."/>
            <person name="Powell A.J."/>
            <person name="Barry K."/>
            <person name="Miller A.N."/>
            <person name="Grigoriev I.V."/>
            <person name="Debuchy R."/>
            <person name="Gladieux P."/>
            <person name="Thoren M.H."/>
            <person name="Johannesson H."/>
        </authorList>
    </citation>
    <scope>NUCLEOTIDE SEQUENCE</scope>
    <source>
        <strain evidence="14">SMH2392-1A</strain>
    </source>
</reference>
<evidence type="ECO:0000256" key="11">
    <source>
        <dbReference type="PIRSR" id="PIRSR038084-2"/>
    </source>
</evidence>
<evidence type="ECO:0000256" key="6">
    <source>
        <dbReference type="ARBA" id="ARBA00023242"/>
    </source>
</evidence>
<dbReference type="PIRSF" id="PIRSF038084">
    <property type="entry name" value="HAT-B_cat"/>
    <property type="match status" value="1"/>
</dbReference>
<protein>
    <recommendedName>
        <fullName evidence="4 9">Histone acetyltransferase type B catalytic subunit</fullName>
        <ecNumber evidence="3 9">2.3.1.48</ecNumber>
    </recommendedName>
</protein>
<comment type="similarity">
    <text evidence="2 9">Belongs to the HAT1 family.</text>
</comment>
<feature type="binding site" evidence="11">
    <location>
        <position position="296"/>
    </location>
    <ligand>
        <name>acetyl-CoA</name>
        <dbReference type="ChEBI" id="CHEBI:57288"/>
    </ligand>
</feature>
<dbReference type="GO" id="GO:0000781">
    <property type="term" value="C:chromosome, telomeric region"/>
    <property type="evidence" value="ECO:0007669"/>
    <property type="project" value="GOC"/>
</dbReference>
<dbReference type="RefSeq" id="XP_060292405.1">
    <property type="nucleotide sequence ID" value="XM_060434776.1"/>
</dbReference>
<accession>A0AA40DPX0</accession>
<dbReference type="InterPro" id="IPR017380">
    <property type="entry name" value="Hist_AcTrfase_B-typ_cat-su"/>
</dbReference>
<dbReference type="InterPro" id="IPR016181">
    <property type="entry name" value="Acyl_CoA_acyltransferase"/>
</dbReference>
<dbReference type="Gene3D" id="3.40.630.30">
    <property type="match status" value="1"/>
</dbReference>
<evidence type="ECO:0000313" key="15">
    <source>
        <dbReference type="Proteomes" id="UP001172101"/>
    </source>
</evidence>
<name>A0AA40DPX0_9PEZI</name>
<evidence type="ECO:0000256" key="3">
    <source>
        <dbReference type="ARBA" id="ARBA00013184"/>
    </source>
</evidence>
<keyword evidence="9" id="KW-0963">Cytoplasm</keyword>
<dbReference type="PANTHER" id="PTHR12046">
    <property type="entry name" value="HISTONE ACETYLTRANSFERASE TYPE B CATALYTIC SUBUNIT"/>
    <property type="match status" value="1"/>
</dbReference>
<feature type="domain" description="Histone acetyl transferase HAT1 N-terminal" evidence="13">
    <location>
        <begin position="6"/>
        <end position="165"/>
    </location>
</feature>
<feature type="region of interest" description="Interaction with histone H4 N-terminus" evidence="11">
    <location>
        <begin position="46"/>
        <end position="48"/>
    </location>
</feature>
<dbReference type="SUPFAM" id="SSF55729">
    <property type="entry name" value="Acyl-CoA N-acyltransferases (Nat)"/>
    <property type="match status" value="1"/>
</dbReference>
<dbReference type="Gene3D" id="3.90.360.10">
    <property type="entry name" value="Histone acetyl transferase 1 (HAT1), N-terminal domain"/>
    <property type="match status" value="1"/>
</dbReference>
<evidence type="ECO:0000256" key="1">
    <source>
        <dbReference type="ARBA" id="ARBA00004123"/>
    </source>
</evidence>
<dbReference type="GO" id="GO:0005737">
    <property type="term" value="C:cytoplasm"/>
    <property type="evidence" value="ECO:0007669"/>
    <property type="project" value="UniProtKB-SubCell"/>
</dbReference>
<dbReference type="Gene3D" id="1.10.10.390">
    <property type="match status" value="1"/>
</dbReference>
<evidence type="ECO:0000313" key="14">
    <source>
        <dbReference type="EMBL" id="KAK0709101.1"/>
    </source>
</evidence>
<comment type="function">
    <text evidence="9">Catalytic component of the histone acetylase B (HAT-B) complex. Has intrinsic substrate specificity that modifies lysine in recognition sequence GXGKXG. Involved in DNA double-strand break repair.</text>
</comment>
<comment type="subcellular location">
    <subcellularLocation>
        <location evidence="9">Cytoplasm</location>
    </subcellularLocation>
    <subcellularLocation>
        <location evidence="1 9">Nucleus</location>
    </subcellularLocation>
</comment>
<comment type="caution">
    <text evidence="14">The sequence shown here is derived from an EMBL/GenBank/DDBJ whole genome shotgun (WGS) entry which is preliminary data.</text>
</comment>